<organism evidence="1 2">
    <name type="scientific">Lindgomyces ingoldianus</name>
    <dbReference type="NCBI Taxonomy" id="673940"/>
    <lineage>
        <taxon>Eukaryota</taxon>
        <taxon>Fungi</taxon>
        <taxon>Dikarya</taxon>
        <taxon>Ascomycota</taxon>
        <taxon>Pezizomycotina</taxon>
        <taxon>Dothideomycetes</taxon>
        <taxon>Pleosporomycetidae</taxon>
        <taxon>Pleosporales</taxon>
        <taxon>Lindgomycetaceae</taxon>
        <taxon>Lindgomyces</taxon>
    </lineage>
</organism>
<keyword evidence="2" id="KW-1185">Reference proteome</keyword>
<dbReference type="EMBL" id="MU003492">
    <property type="protein sequence ID" value="KAF2478262.1"/>
    <property type="molecule type" value="Genomic_DNA"/>
</dbReference>
<reference evidence="1" key="1">
    <citation type="journal article" date="2020" name="Stud. Mycol.">
        <title>101 Dothideomycetes genomes: a test case for predicting lifestyles and emergence of pathogens.</title>
        <authorList>
            <person name="Haridas S."/>
            <person name="Albert R."/>
            <person name="Binder M."/>
            <person name="Bloem J."/>
            <person name="Labutti K."/>
            <person name="Salamov A."/>
            <person name="Andreopoulos B."/>
            <person name="Baker S."/>
            <person name="Barry K."/>
            <person name="Bills G."/>
            <person name="Bluhm B."/>
            <person name="Cannon C."/>
            <person name="Castanera R."/>
            <person name="Culley D."/>
            <person name="Daum C."/>
            <person name="Ezra D."/>
            <person name="Gonzalez J."/>
            <person name="Henrissat B."/>
            <person name="Kuo A."/>
            <person name="Liang C."/>
            <person name="Lipzen A."/>
            <person name="Lutzoni F."/>
            <person name="Magnuson J."/>
            <person name="Mondo S."/>
            <person name="Nolan M."/>
            <person name="Ohm R."/>
            <person name="Pangilinan J."/>
            <person name="Park H.-J."/>
            <person name="Ramirez L."/>
            <person name="Alfaro M."/>
            <person name="Sun H."/>
            <person name="Tritt A."/>
            <person name="Yoshinaga Y."/>
            <person name="Zwiers L.-H."/>
            <person name="Turgeon B."/>
            <person name="Goodwin S."/>
            <person name="Spatafora J."/>
            <person name="Crous P."/>
            <person name="Grigoriev I."/>
        </authorList>
    </citation>
    <scope>NUCLEOTIDE SEQUENCE</scope>
    <source>
        <strain evidence="1">ATCC 200398</strain>
    </source>
</reference>
<protein>
    <submittedName>
        <fullName evidence="1">HET-domain-containing protein</fullName>
    </submittedName>
</protein>
<sequence>ISWKIMPRTFQEAILFTRSLGIWCIWIDSICIVQDDAEDWRTQYSKMTDIYGNPLLTLAAIHPENCYTGIFAKMSSITGHIKFLSFGMVARNASSMRGIRFLVSIHGDLSNGNYLSPL</sequence>
<evidence type="ECO:0000313" key="2">
    <source>
        <dbReference type="Proteomes" id="UP000799755"/>
    </source>
</evidence>
<gene>
    <name evidence="1" type="ORF">BDR25DRAFT_207875</name>
</gene>
<feature type="non-terminal residue" evidence="1">
    <location>
        <position position="1"/>
    </location>
</feature>
<name>A0ACB6RGL2_9PLEO</name>
<comment type="caution">
    <text evidence="1">The sequence shown here is derived from an EMBL/GenBank/DDBJ whole genome shotgun (WGS) entry which is preliminary data.</text>
</comment>
<proteinExistence type="predicted"/>
<dbReference type="Proteomes" id="UP000799755">
    <property type="component" value="Unassembled WGS sequence"/>
</dbReference>
<accession>A0ACB6RGL2</accession>
<evidence type="ECO:0000313" key="1">
    <source>
        <dbReference type="EMBL" id="KAF2478262.1"/>
    </source>
</evidence>